<dbReference type="InterPro" id="IPR000073">
    <property type="entry name" value="AB_hydrolase_1"/>
</dbReference>
<dbReference type="EMBL" id="JBHRSS010000001">
    <property type="protein sequence ID" value="MFC3102758.1"/>
    <property type="molecule type" value="Genomic_DNA"/>
</dbReference>
<dbReference type="PANTHER" id="PTHR43433">
    <property type="entry name" value="HYDROLASE, ALPHA/BETA FOLD FAMILY PROTEIN"/>
    <property type="match status" value="1"/>
</dbReference>
<dbReference type="Gene3D" id="3.40.50.1820">
    <property type="entry name" value="alpha/beta hydrolase"/>
    <property type="match status" value="1"/>
</dbReference>
<gene>
    <name evidence="2" type="ORF">ACFOSU_02500</name>
</gene>
<dbReference type="SUPFAM" id="SSF53474">
    <property type="entry name" value="alpha/beta-Hydrolases"/>
    <property type="match status" value="1"/>
</dbReference>
<organism evidence="2 3">
    <name type="scientific">Salinisphaera aquimarina</name>
    <dbReference type="NCBI Taxonomy" id="2094031"/>
    <lineage>
        <taxon>Bacteria</taxon>
        <taxon>Pseudomonadati</taxon>
        <taxon>Pseudomonadota</taxon>
        <taxon>Gammaproteobacteria</taxon>
        <taxon>Salinisphaerales</taxon>
        <taxon>Salinisphaeraceae</taxon>
        <taxon>Salinisphaera</taxon>
    </lineage>
</organism>
<dbReference type="GO" id="GO:0016787">
    <property type="term" value="F:hydrolase activity"/>
    <property type="evidence" value="ECO:0007669"/>
    <property type="project" value="UniProtKB-KW"/>
</dbReference>
<dbReference type="InterPro" id="IPR029058">
    <property type="entry name" value="AB_hydrolase_fold"/>
</dbReference>
<comment type="caution">
    <text evidence="2">The sequence shown here is derived from an EMBL/GenBank/DDBJ whole genome shotgun (WGS) entry which is preliminary data.</text>
</comment>
<keyword evidence="3" id="KW-1185">Reference proteome</keyword>
<proteinExistence type="predicted"/>
<keyword evidence="2" id="KW-0378">Hydrolase</keyword>
<dbReference type="Proteomes" id="UP001595462">
    <property type="component" value="Unassembled WGS sequence"/>
</dbReference>
<dbReference type="InterPro" id="IPR050471">
    <property type="entry name" value="AB_hydrolase"/>
</dbReference>
<protein>
    <submittedName>
        <fullName evidence="2">Alpha/beta fold hydrolase</fullName>
    </submittedName>
</protein>
<dbReference type="Pfam" id="PF00561">
    <property type="entry name" value="Abhydrolase_1"/>
    <property type="match status" value="1"/>
</dbReference>
<name>A0ABV7EJ70_9GAMM</name>
<dbReference type="PANTHER" id="PTHR43433:SF5">
    <property type="entry name" value="AB HYDROLASE-1 DOMAIN-CONTAINING PROTEIN"/>
    <property type="match status" value="1"/>
</dbReference>
<reference evidence="3" key="1">
    <citation type="journal article" date="2019" name="Int. J. Syst. Evol. Microbiol.">
        <title>The Global Catalogue of Microorganisms (GCM) 10K type strain sequencing project: providing services to taxonomists for standard genome sequencing and annotation.</title>
        <authorList>
            <consortium name="The Broad Institute Genomics Platform"/>
            <consortium name="The Broad Institute Genome Sequencing Center for Infectious Disease"/>
            <person name="Wu L."/>
            <person name="Ma J."/>
        </authorList>
    </citation>
    <scope>NUCLEOTIDE SEQUENCE [LARGE SCALE GENOMIC DNA]</scope>
    <source>
        <strain evidence="3">KCTC 52640</strain>
    </source>
</reference>
<evidence type="ECO:0000313" key="3">
    <source>
        <dbReference type="Proteomes" id="UP001595462"/>
    </source>
</evidence>
<dbReference type="PRINTS" id="PR00111">
    <property type="entry name" value="ABHYDROLASE"/>
</dbReference>
<evidence type="ECO:0000259" key="1">
    <source>
        <dbReference type="Pfam" id="PF00561"/>
    </source>
</evidence>
<sequence>MSGNVETRVFETVDIDGESLRVSVSPGPGTPLVICNDFAANLDVLDDFVVALARPTLCFDLPGIGGSADAAAMRRMPALSRLLASLLEALSMPRRVDVMGIGWGGLLAQQFARDHRDRVRRLVLTATSSGQLMFPGRLASLWRLARSGGLVRAAPSAQDARILFGGRRNDECNAIANGLSRAIRPTRRGHAGQLYALTGYSSLPWLHRLNVPTLVMAGDDDNIVPMVNARVLALLLPLARLAIIRGGGHWFVLERTDEVVRVLESFLDARVAITDADQDNTL</sequence>
<dbReference type="RefSeq" id="WP_380686129.1">
    <property type="nucleotide sequence ID" value="NZ_JBHRSS010000001.1"/>
</dbReference>
<evidence type="ECO:0000313" key="2">
    <source>
        <dbReference type="EMBL" id="MFC3102758.1"/>
    </source>
</evidence>
<accession>A0ABV7EJ70</accession>
<feature type="domain" description="AB hydrolase-1" evidence="1">
    <location>
        <begin position="31"/>
        <end position="255"/>
    </location>
</feature>